<dbReference type="EMBL" id="CADCXU010008674">
    <property type="protein sequence ID" value="CAA9999339.1"/>
    <property type="molecule type" value="Genomic_DNA"/>
</dbReference>
<sequence>MDRKTLSTALQCRLRSWQTNSRMYVNRMQHLRLNSSRSGGLCQLPYLRSHPIYPIYEN</sequence>
<organism evidence="1 2">
    <name type="scientific">Nesidiocoris tenuis</name>
    <dbReference type="NCBI Taxonomy" id="355587"/>
    <lineage>
        <taxon>Eukaryota</taxon>
        <taxon>Metazoa</taxon>
        <taxon>Ecdysozoa</taxon>
        <taxon>Arthropoda</taxon>
        <taxon>Hexapoda</taxon>
        <taxon>Insecta</taxon>
        <taxon>Pterygota</taxon>
        <taxon>Neoptera</taxon>
        <taxon>Paraneoptera</taxon>
        <taxon>Hemiptera</taxon>
        <taxon>Heteroptera</taxon>
        <taxon>Panheteroptera</taxon>
        <taxon>Cimicomorpha</taxon>
        <taxon>Miridae</taxon>
        <taxon>Dicyphina</taxon>
        <taxon>Nesidiocoris</taxon>
    </lineage>
</organism>
<name>A0A6H5GB37_9HEMI</name>
<reference evidence="1 2" key="1">
    <citation type="submission" date="2020-02" db="EMBL/GenBank/DDBJ databases">
        <authorList>
            <person name="Ferguson B K."/>
        </authorList>
    </citation>
    <scope>NUCLEOTIDE SEQUENCE [LARGE SCALE GENOMIC DNA]</scope>
</reference>
<accession>A0A6H5GB37</accession>
<proteinExistence type="predicted"/>
<dbReference type="AlphaFoldDB" id="A0A6H5GB37"/>
<protein>
    <submittedName>
        <fullName evidence="1">Uncharacterized protein</fullName>
    </submittedName>
</protein>
<dbReference type="Proteomes" id="UP000479000">
    <property type="component" value="Unassembled WGS sequence"/>
</dbReference>
<gene>
    <name evidence="1" type="ORF">NTEN_LOCUS5622</name>
</gene>
<evidence type="ECO:0000313" key="1">
    <source>
        <dbReference type="EMBL" id="CAA9999339.1"/>
    </source>
</evidence>
<evidence type="ECO:0000313" key="2">
    <source>
        <dbReference type="Proteomes" id="UP000479000"/>
    </source>
</evidence>
<keyword evidence="2" id="KW-1185">Reference proteome</keyword>